<feature type="domain" description="Peptidase M14" evidence="8">
    <location>
        <begin position="38"/>
        <end position="304"/>
    </location>
</feature>
<reference evidence="9 10" key="1">
    <citation type="submission" date="2017-09" db="EMBL/GenBank/DDBJ databases">
        <title>Depth-based differentiation of microbial function through sediment-hosted aquifers and enrichment of novel symbionts in the deep terrestrial subsurface.</title>
        <authorList>
            <person name="Probst A.J."/>
            <person name="Ladd B."/>
            <person name="Jarett J.K."/>
            <person name="Geller-Mcgrath D.E."/>
            <person name="Sieber C.M."/>
            <person name="Emerson J.B."/>
            <person name="Anantharaman K."/>
            <person name="Thomas B.C."/>
            <person name="Malmstrom R."/>
            <person name="Stieglmeier M."/>
            <person name="Klingl A."/>
            <person name="Woyke T."/>
            <person name="Ryan C.M."/>
            <person name="Banfield J.F."/>
        </authorList>
    </citation>
    <scope>NUCLEOTIDE SEQUENCE [LARGE SCALE GENOMIC DNA]</scope>
    <source>
        <strain evidence="9">CG11_big_fil_rev_8_21_14_0_20_46_11</strain>
    </source>
</reference>
<dbReference type="GO" id="GO:0005615">
    <property type="term" value="C:extracellular space"/>
    <property type="evidence" value="ECO:0007669"/>
    <property type="project" value="TreeGrafter"/>
</dbReference>
<dbReference type="PANTHER" id="PTHR11705:SF143">
    <property type="entry name" value="SLL0236 PROTEIN"/>
    <property type="match status" value="1"/>
</dbReference>
<dbReference type="GO" id="GO:0006508">
    <property type="term" value="P:proteolysis"/>
    <property type="evidence" value="ECO:0007669"/>
    <property type="project" value="UniProtKB-KW"/>
</dbReference>
<dbReference type="Pfam" id="PF00246">
    <property type="entry name" value="Peptidase_M14"/>
    <property type="match status" value="1"/>
</dbReference>
<dbReference type="GO" id="GO:0004181">
    <property type="term" value="F:metallocarboxypeptidase activity"/>
    <property type="evidence" value="ECO:0007669"/>
    <property type="project" value="InterPro"/>
</dbReference>
<comment type="cofactor">
    <cofactor evidence="1">
        <name>Zn(2+)</name>
        <dbReference type="ChEBI" id="CHEBI:29105"/>
    </cofactor>
</comment>
<dbReference type="Proteomes" id="UP000229342">
    <property type="component" value="Unassembled WGS sequence"/>
</dbReference>
<dbReference type="AlphaFoldDB" id="A0A2H0KBX4"/>
<accession>A0A2H0KBX4</accession>
<evidence type="ECO:0000313" key="10">
    <source>
        <dbReference type="Proteomes" id="UP000229342"/>
    </source>
</evidence>
<gene>
    <name evidence="9" type="ORF">COV91_02640</name>
</gene>
<evidence type="ECO:0000256" key="4">
    <source>
        <dbReference type="ARBA" id="ARBA00022801"/>
    </source>
</evidence>
<dbReference type="PANTHER" id="PTHR11705">
    <property type="entry name" value="PROTEASE FAMILY M14 CARBOXYPEPTIDASE A,B"/>
    <property type="match status" value="1"/>
</dbReference>
<name>A0A2H0KBX4_9BACT</name>
<evidence type="ECO:0000256" key="3">
    <source>
        <dbReference type="ARBA" id="ARBA00022670"/>
    </source>
</evidence>
<dbReference type="InterPro" id="IPR000834">
    <property type="entry name" value="Peptidase_M14"/>
</dbReference>
<keyword evidence="4" id="KW-0378">Hydrolase</keyword>
<evidence type="ECO:0000256" key="5">
    <source>
        <dbReference type="ARBA" id="ARBA00022833"/>
    </source>
</evidence>
<dbReference type="SUPFAM" id="SSF53187">
    <property type="entry name" value="Zn-dependent exopeptidases"/>
    <property type="match status" value="1"/>
</dbReference>
<evidence type="ECO:0000259" key="8">
    <source>
        <dbReference type="PROSITE" id="PS52035"/>
    </source>
</evidence>
<sequence>MKNTIIIVLILLVLGFGGYVLTRPATPLMSDTDPTAQENKPVSEEVATTTDMTKEMVNGTERTVIGKSIEKRNITAYHYGTGTDEVLLVGGIHGGYSWNTSLVAFEAMKYLKANPTAIPSNVTVTVIPVLNPDGLAKVTGKEGEFVVSDITATQAVQASGRFNVNEVDLNRNFDCAWQATGMWQNKPVSAGSAVFSEPESMAVKAYIESTKPKAVIVWYSAAGGVYSSSCDNGVLPATKNLTDVFAKASGYPAHESFDFYETTGDMANWLAKVNIPAISVLLTNHTDTEWTKNKAGIEAVLKIFAK</sequence>
<keyword evidence="3" id="KW-0645">Protease</keyword>
<evidence type="ECO:0000256" key="7">
    <source>
        <dbReference type="PROSITE-ProRule" id="PRU01379"/>
    </source>
</evidence>
<dbReference type="PROSITE" id="PS52035">
    <property type="entry name" value="PEPTIDASE_M14"/>
    <property type="match status" value="1"/>
</dbReference>
<keyword evidence="6" id="KW-0482">Metalloprotease</keyword>
<dbReference type="Gene3D" id="3.40.630.10">
    <property type="entry name" value="Zn peptidases"/>
    <property type="match status" value="1"/>
</dbReference>
<protein>
    <recommendedName>
        <fullName evidence="8">Peptidase M14 domain-containing protein</fullName>
    </recommendedName>
</protein>
<dbReference type="EMBL" id="PCVG01000032">
    <property type="protein sequence ID" value="PIQ68717.1"/>
    <property type="molecule type" value="Genomic_DNA"/>
</dbReference>
<evidence type="ECO:0000256" key="1">
    <source>
        <dbReference type="ARBA" id="ARBA00001947"/>
    </source>
</evidence>
<evidence type="ECO:0000313" key="9">
    <source>
        <dbReference type="EMBL" id="PIQ68717.1"/>
    </source>
</evidence>
<proteinExistence type="inferred from homology"/>
<comment type="similarity">
    <text evidence="2 7">Belongs to the peptidase M14 family.</text>
</comment>
<organism evidence="9 10">
    <name type="scientific">Candidatus Taylorbacteria bacterium CG11_big_fil_rev_8_21_14_0_20_46_11</name>
    <dbReference type="NCBI Taxonomy" id="1975025"/>
    <lineage>
        <taxon>Bacteria</taxon>
        <taxon>Candidatus Tayloriibacteriota</taxon>
    </lineage>
</organism>
<dbReference type="GO" id="GO:0008270">
    <property type="term" value="F:zinc ion binding"/>
    <property type="evidence" value="ECO:0007669"/>
    <property type="project" value="InterPro"/>
</dbReference>
<comment type="caution">
    <text evidence="7">Lacks conserved residue(s) required for the propagation of feature annotation.</text>
</comment>
<evidence type="ECO:0000256" key="2">
    <source>
        <dbReference type="ARBA" id="ARBA00005988"/>
    </source>
</evidence>
<dbReference type="SMART" id="SM00631">
    <property type="entry name" value="Zn_pept"/>
    <property type="match status" value="1"/>
</dbReference>
<evidence type="ECO:0000256" key="6">
    <source>
        <dbReference type="ARBA" id="ARBA00023049"/>
    </source>
</evidence>
<comment type="caution">
    <text evidence="9">The sequence shown here is derived from an EMBL/GenBank/DDBJ whole genome shotgun (WGS) entry which is preliminary data.</text>
</comment>
<keyword evidence="5" id="KW-0862">Zinc</keyword>